<dbReference type="FunFam" id="1.20.120.550:FF:000004">
    <property type="entry name" value="Microsomal glutathione S-transferase 3"/>
    <property type="match status" value="1"/>
</dbReference>
<dbReference type="InterPro" id="IPR001129">
    <property type="entry name" value="Membr-assoc_MAPEG"/>
</dbReference>
<evidence type="ECO:0000256" key="18">
    <source>
        <dbReference type="ARBA" id="ARBA00069748"/>
    </source>
</evidence>
<keyword evidence="2" id="KW-0808">Transferase</keyword>
<keyword evidence="23" id="KW-1185">Reference proteome</keyword>
<evidence type="ECO:0000256" key="10">
    <source>
        <dbReference type="ARBA" id="ARBA00023139"/>
    </source>
</evidence>
<evidence type="ECO:0000256" key="9">
    <source>
        <dbReference type="ARBA" id="ARBA00023136"/>
    </source>
</evidence>
<keyword evidence="9 21" id="KW-0472">Membrane</keyword>
<dbReference type="GO" id="GO:0006629">
    <property type="term" value="P:lipid metabolic process"/>
    <property type="evidence" value="ECO:0007669"/>
    <property type="project" value="UniProtKB-KW"/>
</dbReference>
<dbReference type="GO" id="GO:0005783">
    <property type="term" value="C:endoplasmic reticulum"/>
    <property type="evidence" value="ECO:0007669"/>
    <property type="project" value="TreeGrafter"/>
</dbReference>
<keyword evidence="12" id="KW-0449">Lipoprotein</keyword>
<evidence type="ECO:0000256" key="2">
    <source>
        <dbReference type="ARBA" id="ARBA00022679"/>
    </source>
</evidence>
<evidence type="ECO:0000256" key="13">
    <source>
        <dbReference type="ARBA" id="ARBA00037884"/>
    </source>
</evidence>
<evidence type="ECO:0000256" key="16">
    <source>
        <dbReference type="ARBA" id="ARBA00049298"/>
    </source>
</evidence>
<accession>A0A168NTJ0</accession>
<organism evidence="22">
    <name type="scientific">Absidia glauca</name>
    <name type="common">Pin mould</name>
    <dbReference type="NCBI Taxonomy" id="4829"/>
    <lineage>
        <taxon>Eukaryota</taxon>
        <taxon>Fungi</taxon>
        <taxon>Fungi incertae sedis</taxon>
        <taxon>Mucoromycota</taxon>
        <taxon>Mucoromycotina</taxon>
        <taxon>Mucoromycetes</taxon>
        <taxon>Mucorales</taxon>
        <taxon>Cunninghamellaceae</taxon>
        <taxon>Absidia</taxon>
    </lineage>
</organism>
<dbReference type="Pfam" id="PF01124">
    <property type="entry name" value="MAPEG"/>
    <property type="match status" value="1"/>
</dbReference>
<feature type="transmembrane region" description="Helical" evidence="21">
    <location>
        <begin position="12"/>
        <end position="33"/>
    </location>
</feature>
<evidence type="ECO:0000256" key="15">
    <source>
        <dbReference type="ARBA" id="ARBA00039056"/>
    </source>
</evidence>
<evidence type="ECO:0000256" key="19">
    <source>
        <dbReference type="ARBA" id="ARBA00075145"/>
    </source>
</evidence>
<dbReference type="SUPFAM" id="SSF161084">
    <property type="entry name" value="MAPEG domain-like"/>
    <property type="match status" value="1"/>
</dbReference>
<dbReference type="EC" id="4.4.1.20" evidence="15"/>
<dbReference type="Gene3D" id="1.20.120.550">
    <property type="entry name" value="Membrane associated eicosanoid/glutathione metabolism-like domain"/>
    <property type="match status" value="1"/>
</dbReference>
<evidence type="ECO:0000256" key="21">
    <source>
        <dbReference type="SAM" id="Phobius"/>
    </source>
</evidence>
<dbReference type="EMBL" id="LT553503">
    <property type="protein sequence ID" value="SAM01174.1"/>
    <property type="molecule type" value="Genomic_DNA"/>
</dbReference>
<comment type="catalytic activity">
    <reaction evidence="17">
        <text>15-deoxy-Delta(12,14)-prostaglandin J2 + glutathione = 15-deoxy-Delta(12,14)-prostaglandin J2-S-(R)-glutathione</text>
        <dbReference type="Rhea" id="RHEA:75963"/>
        <dbReference type="ChEBI" id="CHEBI:57925"/>
        <dbReference type="ChEBI" id="CHEBI:85236"/>
        <dbReference type="ChEBI" id="CHEBI:194498"/>
    </reaction>
    <physiologicalReaction direction="left-to-right" evidence="17">
        <dbReference type="Rhea" id="RHEA:75964"/>
    </physiologicalReaction>
</comment>
<comment type="pathway">
    <text evidence="13">Lipid metabolism; leukotriene C4 biosynthesis.</text>
</comment>
<dbReference type="GO" id="GO:0005741">
    <property type="term" value="C:mitochondrial outer membrane"/>
    <property type="evidence" value="ECO:0007669"/>
    <property type="project" value="UniProtKB-SubCell"/>
</dbReference>
<protein>
    <recommendedName>
        <fullName evidence="18">Glutathione S-transferase 3, mitochondrial</fullName>
        <ecNumber evidence="15">4.4.1.20</ecNumber>
    </recommendedName>
    <alternativeName>
        <fullName evidence="19">Glutathione peroxidase MGST3</fullName>
    </alternativeName>
    <alternativeName>
        <fullName evidence="20">LTC4 synthase MGST3</fullName>
    </alternativeName>
</protein>
<evidence type="ECO:0000256" key="7">
    <source>
        <dbReference type="ARBA" id="ARBA00023098"/>
    </source>
</evidence>
<dbReference type="Proteomes" id="UP000078561">
    <property type="component" value="Unassembled WGS sequence"/>
</dbReference>
<keyword evidence="7" id="KW-0443">Lipid metabolism</keyword>
<evidence type="ECO:0000256" key="8">
    <source>
        <dbReference type="ARBA" id="ARBA00023128"/>
    </source>
</evidence>
<dbReference type="PANTHER" id="PTHR10250:SF26">
    <property type="entry name" value="GLUTATHIONE S-TRANSFERASE 3, MITOCHONDRIAL"/>
    <property type="match status" value="1"/>
</dbReference>
<proteinExistence type="predicted"/>
<comment type="subcellular location">
    <subcellularLocation>
        <location evidence="1">Mitochondrion outer membrane</location>
        <topology evidence="1">Multi-pass membrane protein</topology>
    </subcellularLocation>
</comment>
<evidence type="ECO:0000313" key="23">
    <source>
        <dbReference type="Proteomes" id="UP000078561"/>
    </source>
</evidence>
<evidence type="ECO:0000256" key="17">
    <source>
        <dbReference type="ARBA" id="ARBA00051411"/>
    </source>
</evidence>
<evidence type="ECO:0000256" key="1">
    <source>
        <dbReference type="ARBA" id="ARBA00004374"/>
    </source>
</evidence>
<dbReference type="InterPro" id="IPR050997">
    <property type="entry name" value="MAPEG"/>
</dbReference>
<evidence type="ECO:0000256" key="14">
    <source>
        <dbReference type="ARBA" id="ARBA00037916"/>
    </source>
</evidence>
<evidence type="ECO:0000256" key="5">
    <source>
        <dbReference type="ARBA" id="ARBA00022989"/>
    </source>
</evidence>
<feature type="transmembrane region" description="Helical" evidence="21">
    <location>
        <begin position="122"/>
        <end position="143"/>
    </location>
</feature>
<dbReference type="GO" id="GO:0004464">
    <property type="term" value="F:leukotriene-C4 synthase activity"/>
    <property type="evidence" value="ECO:0007669"/>
    <property type="project" value="UniProtKB-EC"/>
</dbReference>
<evidence type="ECO:0000256" key="6">
    <source>
        <dbReference type="ARBA" id="ARBA00023002"/>
    </source>
</evidence>
<keyword evidence="5 21" id="KW-1133">Transmembrane helix</keyword>
<comment type="catalytic activity">
    <reaction evidence="16">
        <text>leukotriene C4 = leukotriene A4 + glutathione</text>
        <dbReference type="Rhea" id="RHEA:17617"/>
        <dbReference type="ChEBI" id="CHEBI:57463"/>
        <dbReference type="ChEBI" id="CHEBI:57925"/>
        <dbReference type="ChEBI" id="CHEBI:57973"/>
        <dbReference type="EC" id="4.4.1.20"/>
    </reaction>
    <physiologicalReaction direction="right-to-left" evidence="16">
        <dbReference type="Rhea" id="RHEA:17619"/>
    </physiologicalReaction>
</comment>
<dbReference type="GO" id="GO:0004364">
    <property type="term" value="F:glutathione transferase activity"/>
    <property type="evidence" value="ECO:0007669"/>
    <property type="project" value="TreeGrafter"/>
</dbReference>
<evidence type="ECO:0000256" key="4">
    <source>
        <dbReference type="ARBA" id="ARBA00022787"/>
    </source>
</evidence>
<dbReference type="InParanoid" id="A0A168NTJ0"/>
<keyword evidence="6" id="KW-0560">Oxidoreductase</keyword>
<comment type="pathway">
    <text evidence="14">Lipid metabolism; arachidonate metabolism.</text>
</comment>
<evidence type="ECO:0000256" key="3">
    <source>
        <dbReference type="ARBA" id="ARBA00022692"/>
    </source>
</evidence>
<dbReference type="GO" id="GO:0005635">
    <property type="term" value="C:nuclear envelope"/>
    <property type="evidence" value="ECO:0007669"/>
    <property type="project" value="TreeGrafter"/>
</dbReference>
<keyword evidence="8" id="KW-0496">Mitochondrion</keyword>
<dbReference type="InterPro" id="IPR023352">
    <property type="entry name" value="MAPEG-like_dom_sf"/>
</dbReference>
<name>A0A168NTJ0_ABSGL</name>
<evidence type="ECO:0000256" key="11">
    <source>
        <dbReference type="ARBA" id="ARBA00023239"/>
    </source>
</evidence>
<keyword evidence="3 21" id="KW-0812">Transmembrane</keyword>
<evidence type="ECO:0000256" key="12">
    <source>
        <dbReference type="ARBA" id="ARBA00023288"/>
    </source>
</evidence>
<dbReference type="OrthoDB" id="410651at2759"/>
<gene>
    <name evidence="22" type="primary">ABSGL_06911.1 scaffold 8678</name>
</gene>
<dbReference type="PANTHER" id="PTHR10250">
    <property type="entry name" value="MICROSOMAL GLUTATHIONE S-TRANSFERASE"/>
    <property type="match status" value="1"/>
</dbReference>
<dbReference type="STRING" id="4829.A0A168NTJ0"/>
<keyword evidence="10" id="KW-0564">Palmitate</keyword>
<sequence>MSIVVPSEYGYVLAASAANALHLGWLALGVGAARRKAGIPYPYLYAERSEAEKDKVKHLFNCAQRAHQNTLEMFPLVNTLLLIGGLCHPKLSASASALYMFGRILYAWGYKTGNPDSRFRGLISYLGLFALMYSTGSSLHTLLK</sequence>
<evidence type="ECO:0000313" key="22">
    <source>
        <dbReference type="EMBL" id="SAM01174.1"/>
    </source>
</evidence>
<keyword evidence="4" id="KW-1000">Mitochondrion outer membrane</keyword>
<reference evidence="22" key="1">
    <citation type="submission" date="2016-04" db="EMBL/GenBank/DDBJ databases">
        <authorList>
            <person name="Evans L.H."/>
            <person name="Alamgir A."/>
            <person name="Owens N."/>
            <person name="Weber N.D."/>
            <person name="Virtaneva K."/>
            <person name="Barbian K."/>
            <person name="Babar A."/>
            <person name="Rosenke K."/>
        </authorList>
    </citation>
    <scope>NUCLEOTIDE SEQUENCE [LARGE SCALE GENOMIC DNA]</scope>
    <source>
        <strain evidence="22">CBS 101.48</strain>
    </source>
</reference>
<evidence type="ECO:0000256" key="20">
    <source>
        <dbReference type="ARBA" id="ARBA00076908"/>
    </source>
</evidence>
<dbReference type="AlphaFoldDB" id="A0A168NTJ0"/>
<dbReference type="GO" id="GO:0004602">
    <property type="term" value="F:glutathione peroxidase activity"/>
    <property type="evidence" value="ECO:0007669"/>
    <property type="project" value="TreeGrafter"/>
</dbReference>
<dbReference type="OMA" id="TYLYSWI"/>
<keyword evidence="11" id="KW-0456">Lyase</keyword>